<reference evidence="1 2" key="1">
    <citation type="submission" date="2012-10" db="EMBL/GenBank/DDBJ databases">
        <title>Genome sequencing and analysis of entomopathogenic fungi Beauveria bassiana D1-5.</title>
        <authorList>
            <person name="Li Q."/>
            <person name="Wang L."/>
            <person name="Zhang Z."/>
            <person name="Wang Q."/>
            <person name="Ren J."/>
            <person name="Wang M."/>
            <person name="Xu W."/>
            <person name="Wang J."/>
            <person name="Lu Y."/>
            <person name="Du Q."/>
            <person name="Sun Z."/>
        </authorList>
    </citation>
    <scope>NUCLEOTIDE SEQUENCE [LARGE SCALE GENOMIC DNA]</scope>
    <source>
        <strain evidence="1 2">D1-5</strain>
    </source>
</reference>
<evidence type="ECO:0000313" key="1">
    <source>
        <dbReference type="EMBL" id="KGQ02960.1"/>
    </source>
</evidence>
<dbReference type="EMBL" id="ANFO01001307">
    <property type="protein sequence ID" value="KGQ02960.1"/>
    <property type="molecule type" value="Genomic_DNA"/>
</dbReference>
<sequence length="142" mass="16047">MVKSDPTFCYHRHSSLHDGLLRLSRRYMAQDILTILFAAESWNFQRAPGTPYPSDFALKESTFALPFFAPASRFSAKPSRFFMRKTDFDSLPRLRRRHDATGQSLPSSSTSELKQASSATSASVFLLLHWQIVGSKTKVSTI</sequence>
<accession>A0A0A2VA36</accession>
<comment type="caution">
    <text evidence="1">The sequence shown here is derived from an EMBL/GenBank/DDBJ whole genome shotgun (WGS) entry which is preliminary data.</text>
</comment>
<name>A0A0A2VA36_BEABA</name>
<dbReference type="AlphaFoldDB" id="A0A0A2VA36"/>
<organism evidence="1 2">
    <name type="scientific">Beauveria bassiana D1-5</name>
    <dbReference type="NCBI Taxonomy" id="1245745"/>
    <lineage>
        <taxon>Eukaryota</taxon>
        <taxon>Fungi</taxon>
        <taxon>Dikarya</taxon>
        <taxon>Ascomycota</taxon>
        <taxon>Pezizomycotina</taxon>
        <taxon>Sordariomycetes</taxon>
        <taxon>Hypocreomycetidae</taxon>
        <taxon>Hypocreales</taxon>
        <taxon>Cordycipitaceae</taxon>
        <taxon>Beauveria</taxon>
    </lineage>
</organism>
<protein>
    <submittedName>
        <fullName evidence="1">Uncharacterized protein</fullName>
    </submittedName>
</protein>
<gene>
    <name evidence="1" type="ORF">BBAD15_g11821</name>
</gene>
<evidence type="ECO:0000313" key="2">
    <source>
        <dbReference type="Proteomes" id="UP000030106"/>
    </source>
</evidence>
<dbReference type="Proteomes" id="UP000030106">
    <property type="component" value="Unassembled WGS sequence"/>
</dbReference>
<dbReference type="HOGENOM" id="CLU_1815465_0_0_1"/>
<proteinExistence type="predicted"/>